<proteinExistence type="predicted"/>
<dbReference type="InterPro" id="IPR011009">
    <property type="entry name" value="Kinase-like_dom_sf"/>
</dbReference>
<evidence type="ECO:0008006" key="4">
    <source>
        <dbReference type="Google" id="ProtNLM"/>
    </source>
</evidence>
<evidence type="ECO:0000256" key="1">
    <source>
        <dbReference type="SAM" id="MobiDB-lite"/>
    </source>
</evidence>
<organism evidence="2 3">
    <name type="scientific">Bordetella genomosp. 7</name>
    <dbReference type="NCBI Taxonomy" id="1416805"/>
    <lineage>
        <taxon>Bacteria</taxon>
        <taxon>Pseudomonadati</taxon>
        <taxon>Pseudomonadota</taxon>
        <taxon>Betaproteobacteria</taxon>
        <taxon>Burkholderiales</taxon>
        <taxon>Alcaligenaceae</taxon>
        <taxon>Bordetella</taxon>
    </lineage>
</organism>
<comment type="caution">
    <text evidence="2">The sequence shown here is derived from an EMBL/GenBank/DDBJ whole genome shotgun (WGS) entry which is preliminary data.</text>
</comment>
<evidence type="ECO:0000313" key="2">
    <source>
        <dbReference type="EMBL" id="OZI16649.1"/>
    </source>
</evidence>
<dbReference type="SUPFAM" id="SSF56112">
    <property type="entry name" value="Protein kinase-like (PK-like)"/>
    <property type="match status" value="1"/>
</dbReference>
<gene>
    <name evidence="2" type="ORF">CAL19_18420</name>
</gene>
<dbReference type="AlphaFoldDB" id="A0A261QV23"/>
<dbReference type="RefSeq" id="WP_094797611.1">
    <property type="nucleotide sequence ID" value="NZ_NEVI01000023.1"/>
</dbReference>
<dbReference type="EMBL" id="NEVK01000008">
    <property type="protein sequence ID" value="OZI16649.1"/>
    <property type="molecule type" value="Genomic_DNA"/>
</dbReference>
<feature type="compositionally biased region" description="Low complexity" evidence="1">
    <location>
        <begin position="314"/>
        <end position="345"/>
    </location>
</feature>
<evidence type="ECO:0000313" key="3">
    <source>
        <dbReference type="Proteomes" id="UP000216947"/>
    </source>
</evidence>
<dbReference type="Proteomes" id="UP000216947">
    <property type="component" value="Unassembled WGS sequence"/>
</dbReference>
<keyword evidence="3" id="KW-1185">Reference proteome</keyword>
<accession>A0A261QV23</accession>
<dbReference type="OrthoDB" id="9801841at2"/>
<dbReference type="Gene3D" id="1.10.510.10">
    <property type="entry name" value="Transferase(Phosphotransferase) domain 1"/>
    <property type="match status" value="1"/>
</dbReference>
<name>A0A261QV23_9BORD</name>
<protein>
    <recommendedName>
        <fullName evidence="4">Protein kinase domain-containing protein</fullName>
    </recommendedName>
</protein>
<feature type="region of interest" description="Disordered" evidence="1">
    <location>
        <begin position="268"/>
        <end position="345"/>
    </location>
</feature>
<reference evidence="3" key="1">
    <citation type="submission" date="2017-05" db="EMBL/GenBank/DDBJ databases">
        <title>Complete and WGS of Bordetella genogroups.</title>
        <authorList>
            <person name="Spilker T."/>
            <person name="Lipuma J."/>
        </authorList>
    </citation>
    <scope>NUCLEOTIDE SEQUENCE [LARGE SCALE GENOMIC DNA]</scope>
    <source>
        <strain evidence="3">AU18089</strain>
    </source>
</reference>
<sequence>MYSSAGFSSPRGPFAGAAPLAHRPLSAIAATTAGGVPQKRIQRIIAELIPVLEDLHQHGRLCGDISVHSVGMDEDGKAHLMALAAAARTPDAPPLTPGYAPFELYTEASEWPRGPWTDIYALSAVAHSLVTGRRPPAAPERRVNDTYRPLAAQELPNYDAGFLAAIDAGLAMRPASRPQALREYAELLALPATPRAAQPVSEPAEPAEPSYQTDDVYASRRGLQLRSICKAALLGLATIAVAVYWWTRLTEKPNKVITHSEPAVVRSGALSPSLEAPSPVEPPPANSLPAPTDSPVSAGPLADGVTDTAAPGVASASAEPEAQAPAATGDTKPVTADQPAAPAATPVRVSINVRPWGEILINGVSRGVTPPLKTLRLAPGRYKVTIRNSAQPAYRTTLEVKPGKPTVITHVFR</sequence>